<comment type="subcellular location">
    <subcellularLocation>
        <location evidence="4 14">Cytoplasm</location>
    </subcellularLocation>
</comment>
<comment type="catalytic activity">
    <reaction evidence="1 14 15 16">
        <text>Endonucleolytic cleavage to 5'-phosphomonoester.</text>
        <dbReference type="EC" id="3.1.26.4"/>
    </reaction>
</comment>
<name>A0A5D8QFP7_9THEO</name>
<keyword evidence="10 14" id="KW-0479">Metal-binding</keyword>
<keyword evidence="9 14" id="KW-0540">Nuclease</keyword>
<comment type="cofactor">
    <cofactor evidence="14 15">
        <name>Mn(2+)</name>
        <dbReference type="ChEBI" id="CHEBI:29035"/>
    </cofactor>
    <cofactor evidence="14 15">
        <name>Mg(2+)</name>
        <dbReference type="ChEBI" id="CHEBI:18420"/>
    </cofactor>
    <text evidence="14 15">Manganese or magnesium. Binds 1 divalent metal ion per monomer in the absence of substrate. May bind a second metal ion after substrate binding.</text>
</comment>
<evidence type="ECO:0000256" key="1">
    <source>
        <dbReference type="ARBA" id="ARBA00000077"/>
    </source>
</evidence>
<comment type="function">
    <text evidence="3 14 16">Endonuclease that specifically degrades the RNA of RNA-DNA hybrids.</text>
</comment>
<proteinExistence type="inferred from homology"/>
<dbReference type="PANTHER" id="PTHR10954:SF18">
    <property type="entry name" value="RIBONUCLEASE HII"/>
    <property type="match status" value="1"/>
</dbReference>
<dbReference type="CDD" id="cd07182">
    <property type="entry name" value="RNase_HII_bacteria_HII_like"/>
    <property type="match status" value="1"/>
</dbReference>
<dbReference type="GO" id="GO:0005737">
    <property type="term" value="C:cytoplasm"/>
    <property type="evidence" value="ECO:0007669"/>
    <property type="project" value="UniProtKB-SubCell"/>
</dbReference>
<evidence type="ECO:0000256" key="13">
    <source>
        <dbReference type="ARBA" id="ARBA00023211"/>
    </source>
</evidence>
<dbReference type="SUPFAM" id="SSF53098">
    <property type="entry name" value="Ribonuclease H-like"/>
    <property type="match status" value="1"/>
</dbReference>
<evidence type="ECO:0000313" key="18">
    <source>
        <dbReference type="EMBL" id="TZE83365.1"/>
    </source>
</evidence>
<reference evidence="18 19" key="1">
    <citation type="submission" date="2019-08" db="EMBL/GenBank/DDBJ databases">
        <title>Calorimonas adulescens gen. nov., sp. nov., an anaerobic thermophilic bacterium from Sakhalin hot spring.</title>
        <authorList>
            <person name="Khomyakova M.A."/>
            <person name="Merkel A.Y."/>
            <person name="Novikov A."/>
            <person name="Bonch-Osmolovskaya E.A."/>
            <person name="Slobodkin A.I."/>
        </authorList>
    </citation>
    <scope>NUCLEOTIDE SEQUENCE [LARGE SCALE GENOMIC DNA]</scope>
    <source>
        <strain evidence="18 19">A05MB</strain>
    </source>
</reference>
<keyword evidence="19" id="KW-1185">Reference proteome</keyword>
<dbReference type="GO" id="GO:0006298">
    <property type="term" value="P:mismatch repair"/>
    <property type="evidence" value="ECO:0007669"/>
    <property type="project" value="TreeGrafter"/>
</dbReference>
<evidence type="ECO:0000256" key="6">
    <source>
        <dbReference type="ARBA" id="ARBA00012180"/>
    </source>
</evidence>
<keyword evidence="8 14" id="KW-0963">Cytoplasm</keyword>
<evidence type="ECO:0000256" key="15">
    <source>
        <dbReference type="PROSITE-ProRule" id="PRU01319"/>
    </source>
</evidence>
<dbReference type="EC" id="3.1.26.4" evidence="6 14"/>
<feature type="domain" description="RNase H type-2" evidence="17">
    <location>
        <begin position="25"/>
        <end position="212"/>
    </location>
</feature>
<dbReference type="HAMAP" id="MF_00052_B">
    <property type="entry name" value="RNase_HII_B"/>
    <property type="match status" value="1"/>
</dbReference>
<dbReference type="NCBIfam" id="NF000595">
    <property type="entry name" value="PRK00015.1-3"/>
    <property type="match status" value="1"/>
</dbReference>
<comment type="caution">
    <text evidence="18">The sequence shown here is derived from an EMBL/GenBank/DDBJ whole genome shotgun (WGS) entry which is preliminary data.</text>
</comment>
<dbReference type="InterPro" id="IPR036397">
    <property type="entry name" value="RNaseH_sf"/>
</dbReference>
<dbReference type="RefSeq" id="WP_149543983.1">
    <property type="nucleotide sequence ID" value="NZ_VTPS01000001.1"/>
</dbReference>
<feature type="binding site" evidence="14 15">
    <location>
        <position position="32"/>
    </location>
    <ligand>
        <name>a divalent metal cation</name>
        <dbReference type="ChEBI" id="CHEBI:60240"/>
    </ligand>
</feature>
<gene>
    <name evidence="14" type="primary">rnhB</name>
    <name evidence="18" type="ORF">FWJ32_00320</name>
</gene>
<comment type="similarity">
    <text evidence="5 14 16">Belongs to the RNase HII family.</text>
</comment>
<evidence type="ECO:0000256" key="4">
    <source>
        <dbReference type="ARBA" id="ARBA00004496"/>
    </source>
</evidence>
<dbReference type="InterPro" id="IPR022898">
    <property type="entry name" value="RNase_HII"/>
</dbReference>
<evidence type="ECO:0000256" key="8">
    <source>
        <dbReference type="ARBA" id="ARBA00022490"/>
    </source>
</evidence>
<dbReference type="NCBIfam" id="NF000594">
    <property type="entry name" value="PRK00015.1-1"/>
    <property type="match status" value="1"/>
</dbReference>
<dbReference type="Pfam" id="PF01351">
    <property type="entry name" value="RNase_HII"/>
    <property type="match status" value="1"/>
</dbReference>
<dbReference type="AlphaFoldDB" id="A0A5D8QFP7"/>
<evidence type="ECO:0000256" key="11">
    <source>
        <dbReference type="ARBA" id="ARBA00022759"/>
    </source>
</evidence>
<dbReference type="InterPro" id="IPR001352">
    <property type="entry name" value="RNase_HII/HIII"/>
</dbReference>
<evidence type="ECO:0000259" key="17">
    <source>
        <dbReference type="PROSITE" id="PS51975"/>
    </source>
</evidence>
<sequence length="212" mass="24028">MNNIEYERLTKLKAYEKKLVENGIRYIGGIDEVGRGPLAGPVVACCIIMPYESYIEGVNDSKKLTARKRETLFELILNECISYGIGIVDEKVIDSVNILNATRFSMKKAVQNLKVCPEHLLIDAERLDSLDIPQTSIIKGDCLSYNIACASIVAKVIRDRIMTGYSNIYKHYGFEKNKGYGTREHIEAIKYYGLCDIHRLSFCKKFVGELNE</sequence>
<dbReference type="GO" id="GO:0043137">
    <property type="term" value="P:DNA replication, removal of RNA primer"/>
    <property type="evidence" value="ECO:0007669"/>
    <property type="project" value="TreeGrafter"/>
</dbReference>
<keyword evidence="13 14" id="KW-0464">Manganese</keyword>
<dbReference type="Gene3D" id="3.30.420.10">
    <property type="entry name" value="Ribonuclease H-like superfamily/Ribonuclease H"/>
    <property type="match status" value="1"/>
</dbReference>
<dbReference type="GO" id="GO:0030145">
    <property type="term" value="F:manganese ion binding"/>
    <property type="evidence" value="ECO:0007669"/>
    <property type="project" value="UniProtKB-UniRule"/>
</dbReference>
<dbReference type="PROSITE" id="PS51975">
    <property type="entry name" value="RNASE_H_2"/>
    <property type="match status" value="1"/>
</dbReference>
<evidence type="ECO:0000256" key="2">
    <source>
        <dbReference type="ARBA" id="ARBA00001946"/>
    </source>
</evidence>
<feature type="binding site" evidence="14 15">
    <location>
        <position position="31"/>
    </location>
    <ligand>
        <name>a divalent metal cation</name>
        <dbReference type="ChEBI" id="CHEBI:60240"/>
    </ligand>
</feature>
<keyword evidence="12 14" id="KW-0378">Hydrolase</keyword>
<evidence type="ECO:0000256" key="10">
    <source>
        <dbReference type="ARBA" id="ARBA00022723"/>
    </source>
</evidence>
<dbReference type="GO" id="GO:0032299">
    <property type="term" value="C:ribonuclease H2 complex"/>
    <property type="evidence" value="ECO:0007669"/>
    <property type="project" value="TreeGrafter"/>
</dbReference>
<evidence type="ECO:0000256" key="12">
    <source>
        <dbReference type="ARBA" id="ARBA00022801"/>
    </source>
</evidence>
<evidence type="ECO:0000256" key="14">
    <source>
        <dbReference type="HAMAP-Rule" id="MF_00052"/>
    </source>
</evidence>
<evidence type="ECO:0000313" key="19">
    <source>
        <dbReference type="Proteomes" id="UP000322976"/>
    </source>
</evidence>
<evidence type="ECO:0000256" key="16">
    <source>
        <dbReference type="RuleBase" id="RU003515"/>
    </source>
</evidence>
<dbReference type="InterPro" id="IPR024567">
    <property type="entry name" value="RNase_HII/HIII_dom"/>
</dbReference>
<evidence type="ECO:0000256" key="7">
    <source>
        <dbReference type="ARBA" id="ARBA00019179"/>
    </source>
</evidence>
<protein>
    <recommendedName>
        <fullName evidence="7 14">Ribonuclease HII</fullName>
        <shortName evidence="14">RNase HII</shortName>
        <ecNumber evidence="6 14">3.1.26.4</ecNumber>
    </recommendedName>
</protein>
<comment type="cofactor">
    <cofactor evidence="2">
        <name>Mg(2+)</name>
        <dbReference type="ChEBI" id="CHEBI:18420"/>
    </cofactor>
</comment>
<dbReference type="Proteomes" id="UP000322976">
    <property type="component" value="Unassembled WGS sequence"/>
</dbReference>
<dbReference type="PANTHER" id="PTHR10954">
    <property type="entry name" value="RIBONUCLEASE H2 SUBUNIT A"/>
    <property type="match status" value="1"/>
</dbReference>
<dbReference type="FunFam" id="3.30.420.10:FF:000006">
    <property type="entry name" value="Ribonuclease HII"/>
    <property type="match status" value="1"/>
</dbReference>
<dbReference type="InterPro" id="IPR012337">
    <property type="entry name" value="RNaseH-like_sf"/>
</dbReference>
<dbReference type="GO" id="GO:0003723">
    <property type="term" value="F:RNA binding"/>
    <property type="evidence" value="ECO:0007669"/>
    <property type="project" value="UniProtKB-UniRule"/>
</dbReference>
<feature type="binding site" evidence="14 15">
    <location>
        <position position="123"/>
    </location>
    <ligand>
        <name>a divalent metal cation</name>
        <dbReference type="ChEBI" id="CHEBI:60240"/>
    </ligand>
</feature>
<dbReference type="GO" id="GO:0004523">
    <property type="term" value="F:RNA-DNA hybrid ribonuclease activity"/>
    <property type="evidence" value="ECO:0007669"/>
    <property type="project" value="UniProtKB-UniRule"/>
</dbReference>
<dbReference type="EMBL" id="VTPS01000001">
    <property type="protein sequence ID" value="TZE83365.1"/>
    <property type="molecule type" value="Genomic_DNA"/>
</dbReference>
<accession>A0A5D8QFP7</accession>
<evidence type="ECO:0000256" key="3">
    <source>
        <dbReference type="ARBA" id="ARBA00004065"/>
    </source>
</evidence>
<keyword evidence="11 14" id="KW-0255">Endonuclease</keyword>
<evidence type="ECO:0000256" key="5">
    <source>
        <dbReference type="ARBA" id="ARBA00007383"/>
    </source>
</evidence>
<organism evidence="18 19">
    <name type="scientific">Calorimonas adulescens</name>
    <dbReference type="NCBI Taxonomy" id="2606906"/>
    <lineage>
        <taxon>Bacteria</taxon>
        <taxon>Bacillati</taxon>
        <taxon>Bacillota</taxon>
        <taxon>Clostridia</taxon>
        <taxon>Thermoanaerobacterales</taxon>
        <taxon>Thermoanaerobacteraceae</taxon>
        <taxon>Calorimonas</taxon>
    </lineage>
</organism>
<evidence type="ECO:0000256" key="9">
    <source>
        <dbReference type="ARBA" id="ARBA00022722"/>
    </source>
</evidence>